<dbReference type="Gene3D" id="2.30.30.40">
    <property type="entry name" value="SH3 Domains"/>
    <property type="match status" value="1"/>
</dbReference>
<evidence type="ECO:0000313" key="5">
    <source>
        <dbReference type="Proteomes" id="UP000472260"/>
    </source>
</evidence>
<reference evidence="4" key="1">
    <citation type="submission" date="2025-08" db="UniProtKB">
        <authorList>
            <consortium name="Ensembl"/>
        </authorList>
    </citation>
    <scope>IDENTIFICATION</scope>
</reference>
<dbReference type="SUPFAM" id="SSF50044">
    <property type="entry name" value="SH3-domain"/>
    <property type="match status" value="1"/>
</dbReference>
<protein>
    <recommendedName>
        <fullName evidence="3">SH3 domain-containing protein</fullName>
    </recommendedName>
</protein>
<dbReference type="Ensembl" id="ENSSANT00000005663.1">
    <property type="protein sequence ID" value="ENSSANP00000005266.1"/>
    <property type="gene ID" value="ENSSANG00000002855.1"/>
</dbReference>
<evidence type="ECO:0000259" key="3">
    <source>
        <dbReference type="PROSITE" id="PS50002"/>
    </source>
</evidence>
<keyword evidence="1 2" id="KW-0728">SH3 domain</keyword>
<keyword evidence="5" id="KW-1185">Reference proteome</keyword>
<dbReference type="PROSITE" id="PS50002">
    <property type="entry name" value="SH3"/>
    <property type="match status" value="1"/>
</dbReference>
<evidence type="ECO:0000313" key="4">
    <source>
        <dbReference type="Ensembl" id="ENSSANP00000005266.1"/>
    </source>
</evidence>
<name>A0A671KIY7_9TELE</name>
<dbReference type="InterPro" id="IPR036028">
    <property type="entry name" value="SH3-like_dom_sf"/>
</dbReference>
<evidence type="ECO:0000256" key="1">
    <source>
        <dbReference type="ARBA" id="ARBA00022443"/>
    </source>
</evidence>
<accession>A0A671KIY7</accession>
<dbReference type="PRINTS" id="PR00452">
    <property type="entry name" value="SH3DOMAIN"/>
</dbReference>
<dbReference type="Pfam" id="PF00018">
    <property type="entry name" value="SH3_1"/>
    <property type="match status" value="1"/>
</dbReference>
<dbReference type="Proteomes" id="UP000472260">
    <property type="component" value="Unassembled WGS sequence"/>
</dbReference>
<feature type="domain" description="SH3" evidence="3">
    <location>
        <begin position="1"/>
        <end position="62"/>
    </location>
</feature>
<reference evidence="4" key="2">
    <citation type="submission" date="2025-09" db="UniProtKB">
        <authorList>
            <consortium name="Ensembl"/>
        </authorList>
    </citation>
    <scope>IDENTIFICATION</scope>
</reference>
<evidence type="ECO:0000256" key="2">
    <source>
        <dbReference type="PROSITE-ProRule" id="PRU00192"/>
    </source>
</evidence>
<organism evidence="4 5">
    <name type="scientific">Sinocyclocheilus anshuiensis</name>
    <dbReference type="NCBI Taxonomy" id="1608454"/>
    <lineage>
        <taxon>Eukaryota</taxon>
        <taxon>Metazoa</taxon>
        <taxon>Chordata</taxon>
        <taxon>Craniata</taxon>
        <taxon>Vertebrata</taxon>
        <taxon>Euteleostomi</taxon>
        <taxon>Actinopterygii</taxon>
        <taxon>Neopterygii</taxon>
        <taxon>Teleostei</taxon>
        <taxon>Ostariophysi</taxon>
        <taxon>Cypriniformes</taxon>
        <taxon>Cyprinidae</taxon>
        <taxon>Cyprininae</taxon>
        <taxon>Sinocyclocheilus</taxon>
    </lineage>
</organism>
<sequence length="74" mass="8263">LTQEPYDKTTWARDGQELSFKAGDMLEIITSSGDWWSARKIDLYGSLATGFVPFNYLALSKLFLNSSLLNSPSV</sequence>
<dbReference type="AlphaFoldDB" id="A0A671KIY7"/>
<proteinExistence type="predicted"/>
<dbReference type="SMART" id="SM00326">
    <property type="entry name" value="SH3"/>
    <property type="match status" value="1"/>
</dbReference>
<dbReference type="InterPro" id="IPR001452">
    <property type="entry name" value="SH3_domain"/>
</dbReference>